<dbReference type="GO" id="GO:0008654">
    <property type="term" value="P:phospholipid biosynthetic process"/>
    <property type="evidence" value="ECO:0007669"/>
    <property type="project" value="UniProtKB-KW"/>
</dbReference>
<dbReference type="InterPro" id="IPR017438">
    <property type="entry name" value="ATP-NAD_kinase_N"/>
</dbReference>
<dbReference type="InterPro" id="IPR005218">
    <property type="entry name" value="Diacylglycerol/lipid_kinase"/>
</dbReference>
<reference evidence="12 13" key="1">
    <citation type="submission" date="2016-03" db="EMBL/GenBank/DDBJ databases">
        <title>Comparison of Bacillus endophyticus and B. anthracis characteristics using whole genome sequence analysis and microbiological techniques.</title>
        <authorList>
            <person name="Lekota K.E."/>
            <person name="Mafofo J."/>
            <person name="Rees J."/>
            <person name="Muchadeyi F.C."/>
            <person name="Madoroba E."/>
            <person name="Van Heerden H."/>
        </authorList>
    </citation>
    <scope>NUCLEOTIDE SEQUENCE [LARGE SCALE GENOMIC DNA]</scope>
    <source>
        <strain evidence="12 13">3631_10C</strain>
    </source>
</reference>
<dbReference type="InterPro" id="IPR050187">
    <property type="entry name" value="Lipid_Phosphate_FormReg"/>
</dbReference>
<protein>
    <submittedName>
        <fullName evidence="12">Diacylglycerol kinase</fullName>
    </submittedName>
</protein>
<organism evidence="12 13">
    <name type="scientific">Priestia endophytica</name>
    <dbReference type="NCBI Taxonomy" id="135735"/>
    <lineage>
        <taxon>Bacteria</taxon>
        <taxon>Bacillati</taxon>
        <taxon>Bacillota</taxon>
        <taxon>Bacilli</taxon>
        <taxon>Bacillales</taxon>
        <taxon>Bacillaceae</taxon>
        <taxon>Priestia</taxon>
    </lineage>
</organism>
<dbReference type="Proteomes" id="UP000250174">
    <property type="component" value="Unassembled WGS sequence"/>
</dbReference>
<dbReference type="InterPro" id="IPR001206">
    <property type="entry name" value="Diacylglycerol_kinase_cat_dom"/>
</dbReference>
<dbReference type="Gene3D" id="3.40.50.10330">
    <property type="entry name" value="Probable inorganic polyphosphate/atp-NAD kinase, domain 1"/>
    <property type="match status" value="1"/>
</dbReference>
<keyword evidence="10" id="KW-1208">Phospholipid metabolism</keyword>
<dbReference type="NCBIfam" id="TIGR00147">
    <property type="entry name" value="YegS/Rv2252/BmrU family lipid kinase"/>
    <property type="match status" value="1"/>
</dbReference>
<dbReference type="EMBL" id="LVYK01000059">
    <property type="protein sequence ID" value="RAS71862.1"/>
    <property type="molecule type" value="Genomic_DNA"/>
</dbReference>
<evidence type="ECO:0000313" key="12">
    <source>
        <dbReference type="EMBL" id="RAS71862.1"/>
    </source>
</evidence>
<gene>
    <name evidence="12" type="ORF">A3864_22530</name>
</gene>
<dbReference type="PANTHER" id="PTHR12358:SF107">
    <property type="entry name" value="LIPID KINASE BMRU-RELATED"/>
    <property type="match status" value="1"/>
</dbReference>
<evidence type="ECO:0000256" key="2">
    <source>
        <dbReference type="ARBA" id="ARBA00005983"/>
    </source>
</evidence>
<keyword evidence="6 12" id="KW-0418">Kinase</keyword>
<comment type="cofactor">
    <cofactor evidence="1">
        <name>Mg(2+)</name>
        <dbReference type="ChEBI" id="CHEBI:18420"/>
    </cofactor>
</comment>
<evidence type="ECO:0000256" key="5">
    <source>
        <dbReference type="ARBA" id="ARBA00022741"/>
    </source>
</evidence>
<evidence type="ECO:0000256" key="9">
    <source>
        <dbReference type="ARBA" id="ARBA00023209"/>
    </source>
</evidence>
<comment type="caution">
    <text evidence="12">The sequence shown here is derived from an EMBL/GenBank/DDBJ whole genome shotgun (WGS) entry which is preliminary data.</text>
</comment>
<dbReference type="PANTHER" id="PTHR12358">
    <property type="entry name" value="SPHINGOSINE KINASE"/>
    <property type="match status" value="1"/>
</dbReference>
<dbReference type="Pfam" id="PF19279">
    <property type="entry name" value="YegS_C"/>
    <property type="match status" value="1"/>
</dbReference>
<keyword evidence="5" id="KW-0547">Nucleotide-binding</keyword>
<evidence type="ECO:0000256" key="3">
    <source>
        <dbReference type="ARBA" id="ARBA00022516"/>
    </source>
</evidence>
<dbReference type="SMART" id="SM00046">
    <property type="entry name" value="DAGKc"/>
    <property type="match status" value="1"/>
</dbReference>
<evidence type="ECO:0000256" key="8">
    <source>
        <dbReference type="ARBA" id="ARBA00023098"/>
    </source>
</evidence>
<dbReference type="Gene3D" id="2.60.200.40">
    <property type="match status" value="1"/>
</dbReference>
<evidence type="ECO:0000259" key="11">
    <source>
        <dbReference type="PROSITE" id="PS50146"/>
    </source>
</evidence>
<comment type="similarity">
    <text evidence="2">Belongs to the diacylglycerol/lipid kinase family.</text>
</comment>
<evidence type="ECO:0000256" key="1">
    <source>
        <dbReference type="ARBA" id="ARBA00001946"/>
    </source>
</evidence>
<dbReference type="GO" id="GO:0004143">
    <property type="term" value="F:ATP-dependent diacylglycerol kinase activity"/>
    <property type="evidence" value="ECO:0007669"/>
    <property type="project" value="TreeGrafter"/>
</dbReference>
<dbReference type="InterPro" id="IPR016064">
    <property type="entry name" value="NAD/diacylglycerol_kinase_sf"/>
</dbReference>
<keyword evidence="9" id="KW-0594">Phospholipid biosynthesis</keyword>
<feature type="domain" description="DAGKc" evidence="11">
    <location>
        <begin position="1"/>
        <end position="130"/>
    </location>
</feature>
<name>A0AAX1Q1M0_9BACI</name>
<evidence type="ECO:0000256" key="10">
    <source>
        <dbReference type="ARBA" id="ARBA00023264"/>
    </source>
</evidence>
<keyword evidence="7" id="KW-0067">ATP-binding</keyword>
<keyword evidence="4" id="KW-0808">Transferase</keyword>
<evidence type="ECO:0000256" key="7">
    <source>
        <dbReference type="ARBA" id="ARBA00022840"/>
    </source>
</evidence>
<evidence type="ECO:0000313" key="13">
    <source>
        <dbReference type="Proteomes" id="UP000250174"/>
    </source>
</evidence>
<proteinExistence type="inferred from homology"/>
<dbReference type="AlphaFoldDB" id="A0AAX1Q1M0"/>
<evidence type="ECO:0000256" key="4">
    <source>
        <dbReference type="ARBA" id="ARBA00022679"/>
    </source>
</evidence>
<dbReference type="SUPFAM" id="SSF111331">
    <property type="entry name" value="NAD kinase/diacylglycerol kinase-like"/>
    <property type="match status" value="1"/>
</dbReference>
<dbReference type="GO" id="GO:0005524">
    <property type="term" value="F:ATP binding"/>
    <property type="evidence" value="ECO:0007669"/>
    <property type="project" value="UniProtKB-KW"/>
</dbReference>
<dbReference type="Pfam" id="PF00781">
    <property type="entry name" value="DAGK_cat"/>
    <property type="match status" value="1"/>
</dbReference>
<accession>A0AAX1Q1M0</accession>
<keyword evidence="8" id="KW-0443">Lipid metabolism</keyword>
<keyword evidence="3" id="KW-0444">Lipid biosynthesis</keyword>
<dbReference type="PROSITE" id="PS50146">
    <property type="entry name" value="DAGK"/>
    <property type="match status" value="1"/>
</dbReference>
<evidence type="ECO:0000256" key="6">
    <source>
        <dbReference type="ARBA" id="ARBA00022777"/>
    </source>
</evidence>
<dbReference type="GO" id="GO:0005886">
    <property type="term" value="C:plasma membrane"/>
    <property type="evidence" value="ECO:0007669"/>
    <property type="project" value="TreeGrafter"/>
</dbReference>
<sequence>MMSAALILNPNAGNGKIKKELQHIKEIIESTYAPLSVYETKREGDGARLVKELESKVDLIIGAGGDGTIHELINAMCELETRPLFAVLPGGTCNDFSRGIGMDQNITKAAQQIATGRVEKVDIGKSEHQYFSNFWGIGLINEVSENIEKDSKARFGKLSYYMSTAKTITNVEPFYVEIEGDEEEFKGEAVMVVVGNGAFTGGLRPFFPKNHLQDSCLEVLVVTESNVQTFWKLFLSNFSDEKVIQEESILKFQAKHVKVTTSSAQKIDCDGERKYYTPDTITVLPRFLEVIVGNL</sequence>
<dbReference type="RefSeq" id="WP_111922422.1">
    <property type="nucleotide sequence ID" value="NZ_LVYK01000059.1"/>
</dbReference>
<dbReference type="InterPro" id="IPR045540">
    <property type="entry name" value="YegS/DAGK_C"/>
</dbReference>